<dbReference type="Proteomes" id="UP000289886">
    <property type="component" value="Unassembled WGS sequence"/>
</dbReference>
<proteinExistence type="predicted"/>
<evidence type="ECO:0000313" key="2">
    <source>
        <dbReference type="EMBL" id="RXN02177.1"/>
    </source>
</evidence>
<dbReference type="AlphaFoldDB" id="A0A662Z1Q0"/>
<accession>A0A662Z1Q0</accession>
<dbReference type="Pfam" id="PF15434">
    <property type="entry name" value="FAM104"/>
    <property type="match status" value="1"/>
</dbReference>
<feature type="compositionally biased region" description="Low complexity" evidence="1">
    <location>
        <begin position="43"/>
        <end position="55"/>
    </location>
</feature>
<comment type="caution">
    <text evidence="2">The sequence shown here is derived from an EMBL/GenBank/DDBJ whole genome shotgun (WGS) entry which is preliminary data.</text>
</comment>
<feature type="compositionally biased region" description="Basic and acidic residues" evidence="1">
    <location>
        <begin position="1"/>
        <end position="13"/>
    </location>
</feature>
<protein>
    <submittedName>
        <fullName evidence="2">Protein FAM104A</fullName>
    </submittedName>
</protein>
<dbReference type="PANTHER" id="PTHR34763:SF1">
    <property type="entry name" value="PROTEIN FAM104A"/>
    <property type="match status" value="1"/>
</dbReference>
<sequence>MLSESRKRPRSCDNDDSQLLPQPKRDGSSNPLFPELGRDIWDSESSSSDSSAISSPERAGSSNQPAEAGGGYLNPGTFSSATSSSVHFNEESASLSQGSYQRINRILREAHFHSLQSRGPPGDT</sequence>
<dbReference type="EMBL" id="SCEB01000001">
    <property type="protein sequence ID" value="RXN02177.1"/>
    <property type="molecule type" value="Genomic_DNA"/>
</dbReference>
<keyword evidence="3" id="KW-1185">Reference proteome</keyword>
<gene>
    <name evidence="2" type="ORF">EOD39_0786</name>
</gene>
<name>A0A662Z1Q0_ACIRT</name>
<reference evidence="2 3" key="1">
    <citation type="submission" date="2019-01" db="EMBL/GenBank/DDBJ databases">
        <title>Draft Genome and Complete Hox-Cluster Characterization of the Sterlet Sturgeon (Acipenser ruthenus).</title>
        <authorList>
            <person name="Wei Q."/>
        </authorList>
    </citation>
    <scope>NUCLEOTIDE SEQUENCE [LARGE SCALE GENOMIC DNA]</scope>
    <source>
        <strain evidence="2">WHYD16114868_AA</strain>
        <tissue evidence="2">Blood</tissue>
    </source>
</reference>
<dbReference type="PANTHER" id="PTHR34763">
    <property type="entry name" value="PROTEIN FAM104A"/>
    <property type="match status" value="1"/>
</dbReference>
<evidence type="ECO:0000313" key="3">
    <source>
        <dbReference type="Proteomes" id="UP000289886"/>
    </source>
</evidence>
<feature type="compositionally biased region" description="Polar residues" evidence="1">
    <location>
        <begin position="76"/>
        <end position="98"/>
    </location>
</feature>
<evidence type="ECO:0000256" key="1">
    <source>
        <dbReference type="SAM" id="MobiDB-lite"/>
    </source>
</evidence>
<organism evidence="2 3">
    <name type="scientific">Acipenser ruthenus</name>
    <name type="common">Sterlet sturgeon</name>
    <dbReference type="NCBI Taxonomy" id="7906"/>
    <lineage>
        <taxon>Eukaryota</taxon>
        <taxon>Metazoa</taxon>
        <taxon>Chordata</taxon>
        <taxon>Craniata</taxon>
        <taxon>Vertebrata</taxon>
        <taxon>Euteleostomi</taxon>
        <taxon>Actinopterygii</taxon>
        <taxon>Chondrostei</taxon>
        <taxon>Acipenseriformes</taxon>
        <taxon>Acipenseridae</taxon>
        <taxon>Acipenser</taxon>
    </lineage>
</organism>
<feature type="region of interest" description="Disordered" evidence="1">
    <location>
        <begin position="1"/>
        <end position="98"/>
    </location>
</feature>
<dbReference type="InterPro" id="IPR029222">
    <property type="entry name" value="VCF1/2-like"/>
</dbReference>